<keyword evidence="3" id="KW-0132">Cell division</keyword>
<organism evidence="8 9">
    <name type="scientific">Scheffersomyces stipitis (strain ATCC 58785 / CBS 6054 / NBRC 10063 / NRRL Y-11545)</name>
    <name type="common">Yeast</name>
    <name type="synonym">Pichia stipitis</name>
    <dbReference type="NCBI Taxonomy" id="322104"/>
    <lineage>
        <taxon>Eukaryota</taxon>
        <taxon>Fungi</taxon>
        <taxon>Dikarya</taxon>
        <taxon>Ascomycota</taxon>
        <taxon>Saccharomycotina</taxon>
        <taxon>Pichiomycetes</taxon>
        <taxon>Debaryomycetaceae</taxon>
        <taxon>Scheffersomyces</taxon>
    </lineage>
</organism>
<keyword evidence="6" id="KW-0539">Nucleus</keyword>
<keyword evidence="9" id="KW-1185">Reference proteome</keyword>
<dbReference type="eggNOG" id="ENOG502RK5N">
    <property type="taxonomic scope" value="Eukaryota"/>
</dbReference>
<evidence type="ECO:0000256" key="6">
    <source>
        <dbReference type="ARBA" id="ARBA00023242"/>
    </source>
</evidence>
<keyword evidence="4" id="KW-0498">Mitosis</keyword>
<accession>A3GFP6</accession>
<evidence type="ECO:0000256" key="5">
    <source>
        <dbReference type="ARBA" id="ARBA00022829"/>
    </source>
</evidence>
<protein>
    <submittedName>
        <fullName evidence="8">Nuclear pore complex subunit</fullName>
    </submittedName>
</protein>
<evidence type="ECO:0000313" key="8">
    <source>
        <dbReference type="EMBL" id="EAZ63385.2"/>
    </source>
</evidence>
<evidence type="ECO:0000256" key="2">
    <source>
        <dbReference type="ARBA" id="ARBA00008585"/>
    </source>
</evidence>
<dbReference type="InterPro" id="IPR019440">
    <property type="entry name" value="MAU2"/>
</dbReference>
<dbReference type="OrthoDB" id="5565328at2759"/>
<evidence type="ECO:0000256" key="3">
    <source>
        <dbReference type="ARBA" id="ARBA00022618"/>
    </source>
</evidence>
<dbReference type="RefSeq" id="XP_001387408.2">
    <property type="nucleotide sequence ID" value="XM_001387371.1"/>
</dbReference>
<proteinExistence type="inferred from homology"/>
<dbReference type="HOGENOM" id="CLU_017317_0_0_1"/>
<evidence type="ECO:0000256" key="1">
    <source>
        <dbReference type="ARBA" id="ARBA00004123"/>
    </source>
</evidence>
<dbReference type="GeneID" id="4851095"/>
<dbReference type="Proteomes" id="UP000002258">
    <property type="component" value="Chromosome 1"/>
</dbReference>
<keyword evidence="5" id="KW-0159">Chromosome partition</keyword>
<dbReference type="GO" id="GO:0051301">
    <property type="term" value="P:cell division"/>
    <property type="evidence" value="ECO:0007669"/>
    <property type="project" value="UniProtKB-KW"/>
</dbReference>
<dbReference type="PANTHER" id="PTHR21394">
    <property type="entry name" value="MAU2 CHROMATID COHESION FACTOR HOMOLOG"/>
    <property type="match status" value="1"/>
</dbReference>
<gene>
    <name evidence="8" type="primary">NUP189</name>
    <name evidence="8" type="ORF">PICST_51041</name>
</gene>
<comment type="similarity">
    <text evidence="2">Belongs to the SCC4/mau-2 family.</text>
</comment>
<dbReference type="EMBL" id="AAVQ01000001">
    <property type="protein sequence ID" value="EAZ63385.2"/>
    <property type="molecule type" value="Genomic_DNA"/>
</dbReference>
<dbReference type="Pfam" id="PF10345">
    <property type="entry name" value="Cohesin_load"/>
    <property type="match status" value="1"/>
</dbReference>
<dbReference type="STRING" id="322104.A3GFP6"/>
<dbReference type="InParanoid" id="A3GFP6"/>
<dbReference type="KEGG" id="pic:PICST_51041"/>
<comment type="caution">
    <text evidence="8">The sequence shown here is derived from an EMBL/GenBank/DDBJ whole genome shotgun (WGS) entry which is preliminary data.</text>
</comment>
<dbReference type="GO" id="GO:0007064">
    <property type="term" value="P:mitotic sister chromatid cohesion"/>
    <property type="evidence" value="ECO:0007669"/>
    <property type="project" value="InterPro"/>
</dbReference>
<dbReference type="GO" id="GO:0007059">
    <property type="term" value="P:chromosome segregation"/>
    <property type="evidence" value="ECO:0007669"/>
    <property type="project" value="UniProtKB-KW"/>
</dbReference>
<evidence type="ECO:0000256" key="4">
    <source>
        <dbReference type="ARBA" id="ARBA00022776"/>
    </source>
</evidence>
<name>A3GFP6_PICST</name>
<dbReference type="OMA" id="AAKYYYL"/>
<evidence type="ECO:0000313" key="9">
    <source>
        <dbReference type="Proteomes" id="UP000002258"/>
    </source>
</evidence>
<comment type="subcellular location">
    <subcellularLocation>
        <location evidence="1">Nucleus</location>
    </subcellularLocation>
</comment>
<sequence>MVGPKRIDIVVENLFMTSDFFLQKAHKIVLNIYSEQGMNEYFKMIKISIKSLVIIARKYAQHLTPRKESILYYKLARLFLFETENIDKADENIYKSGTIAKRNKFTDLIFVSDYLSAQIKERNNKTVFVNFINERVTYYENLELHHYVTMLQLLKIESLLTYDANTAVIILQSLAQSEKIDELTKVHCMLSLSNLHLYRGSPSISLSIVNEIDKILDSLGNETPRQMAAMSAITRYYGEIQMNNVDEASKIMKSINSLIANEQNLSWSSWREDGKFKIEIPIQPEANTLIPTYLSWLNSDEFVIMFYFLTGIHYMSEAANGKKKSKKVFDRCLQIVEKQLLELGSVNNKRNLSITDLSNKIIRLKFIKYSTKIYQAWIGFLNGEFKDINYLNEFMSDYNNRRFSDEEFCEYSLLLPKTYYLFALYYHYKGDIQAAKYYYLKVKNLTSEFNSAANSDVVSSNCSVVGLGNVAMVPKSEFSELYVFSSVHLLVLVQFELSQLMKQAPGQSTDAINDCFKLCNRLHNELNGAFGDRSTSNSFTSNFAKCNDLLKMTHSILVNISDEEQQNSTFLQELSQVYNKYELKVCFPFVFNVVKHLLFVSTTSLEEKNKYLSEFLTLISIPAKTDFERIVFTFILKSLLLHFKSTGENDKANMVELQLQYIHKSLEDKYRFVLSNIAATV</sequence>
<dbReference type="AlphaFoldDB" id="A3GFP6"/>
<evidence type="ECO:0000256" key="7">
    <source>
        <dbReference type="ARBA" id="ARBA00023306"/>
    </source>
</evidence>
<reference evidence="8 9" key="1">
    <citation type="journal article" date="2007" name="Nat. Biotechnol.">
        <title>Genome sequence of the lignocellulose-bioconverting and xylose-fermenting yeast Pichia stipitis.</title>
        <authorList>
            <person name="Jeffries T.W."/>
            <person name="Grigoriev I.V."/>
            <person name="Grimwood J."/>
            <person name="Laplaza J.M."/>
            <person name="Aerts A."/>
            <person name="Salamov A."/>
            <person name="Schmutz J."/>
            <person name="Lindquist E."/>
            <person name="Dehal P."/>
            <person name="Shapiro H."/>
            <person name="Jin Y.S."/>
            <person name="Passoth V."/>
            <person name="Richardson P.M."/>
        </authorList>
    </citation>
    <scope>NUCLEOTIDE SEQUENCE [LARGE SCALE GENOMIC DNA]</scope>
    <source>
        <strain evidence="9">ATCC 58785 / CBS 6054 / NBRC 10063 / NRRL Y-11545</strain>
    </source>
</reference>
<dbReference type="GO" id="GO:0005634">
    <property type="term" value="C:nucleus"/>
    <property type="evidence" value="ECO:0007669"/>
    <property type="project" value="UniProtKB-SubCell"/>
</dbReference>
<keyword evidence="7" id="KW-0131">Cell cycle</keyword>